<organism evidence="3 5">
    <name type="scientific">Metarhizium rileyi (strain RCEF 4871)</name>
    <name type="common">Nomuraea rileyi</name>
    <dbReference type="NCBI Taxonomy" id="1649241"/>
    <lineage>
        <taxon>Eukaryota</taxon>
        <taxon>Fungi</taxon>
        <taxon>Dikarya</taxon>
        <taxon>Ascomycota</taxon>
        <taxon>Pezizomycotina</taxon>
        <taxon>Sordariomycetes</taxon>
        <taxon>Hypocreomycetidae</taxon>
        <taxon>Hypocreales</taxon>
        <taxon>Clavicipitaceae</taxon>
        <taxon>Metarhizium</taxon>
    </lineage>
</organism>
<accession>A0A167CMW9</accession>
<accession>A0A5C6GCV3</accession>
<dbReference type="Proteomes" id="UP000243498">
    <property type="component" value="Unassembled WGS sequence"/>
</dbReference>
<feature type="region of interest" description="Disordered" evidence="2">
    <location>
        <begin position="1"/>
        <end position="37"/>
    </location>
</feature>
<gene>
    <name evidence="4" type="ORF">ED733_005225</name>
    <name evidence="3" type="ORF">NOR_05450</name>
</gene>
<protein>
    <submittedName>
        <fullName evidence="3">Uncharacterized protein</fullName>
    </submittedName>
</protein>
<reference evidence="6" key="2">
    <citation type="submission" date="2018-12" db="EMBL/GenBank/DDBJ databases">
        <title>The complete genome of Metarhizium rileyi, a key fungal pathogen of Lepidoptera.</title>
        <authorList>
            <person name="Binneck E."/>
            <person name="Lastra C.C.L."/>
            <person name="Sosa-Gomez D.R."/>
        </authorList>
    </citation>
    <scope>NUCLEOTIDE SEQUENCE [LARGE SCALE GENOMIC DNA]</scope>
    <source>
        <strain evidence="6">Cep018-CH2</strain>
    </source>
</reference>
<reference evidence="3 5" key="1">
    <citation type="journal article" date="2016" name="Genome Biol. Evol.">
        <title>Divergent and convergent evolution of fungal pathogenicity.</title>
        <authorList>
            <person name="Shang Y."/>
            <person name="Xiao G."/>
            <person name="Zheng P."/>
            <person name="Cen K."/>
            <person name="Zhan S."/>
            <person name="Wang C."/>
        </authorList>
    </citation>
    <scope>NUCLEOTIDE SEQUENCE [LARGE SCALE GENOMIC DNA]</scope>
    <source>
        <strain evidence="3 5">RCEF 4871</strain>
    </source>
</reference>
<evidence type="ECO:0000256" key="2">
    <source>
        <dbReference type="SAM" id="MobiDB-lite"/>
    </source>
</evidence>
<dbReference type="EMBL" id="AZHC01000016">
    <property type="protein sequence ID" value="OAA41372.1"/>
    <property type="molecule type" value="Genomic_DNA"/>
</dbReference>
<sequence>MWPSQSRASANLRRKAQTPNPARASRQNEEQASDAALHNELNRLFSDCQIFQAQLQEANTKLRQAGEDVAYLRNKLKEYQAANQDLVKHSIALIEENRALREKHNAHGLFSGTSSGDPNNVALPDRPQSSLNKNRKDQREDRGHKKGKSREDSRQYVQSSQEAEKDRLKGRFGDSPSSASGHRNSFAGQMNNGVRLTRSRTPAYEPKAGIWHEQQGGASLGGYPRGF</sequence>
<feature type="compositionally biased region" description="Basic and acidic residues" evidence="2">
    <location>
        <begin position="134"/>
        <end position="154"/>
    </location>
</feature>
<keyword evidence="1" id="KW-0175">Coiled coil</keyword>
<proteinExistence type="predicted"/>
<feature type="compositionally biased region" description="Gly residues" evidence="2">
    <location>
        <begin position="218"/>
        <end position="227"/>
    </location>
</feature>
<evidence type="ECO:0000313" key="4">
    <source>
        <dbReference type="EMBL" id="TWU74121.1"/>
    </source>
</evidence>
<reference evidence="4" key="3">
    <citation type="journal article" date="2019" name="Microbiol. Resour. Announc.">
        <title>Genome Sequence of Metarhizium rileyi, a Microbial Control Agent for Lepidoptera.</title>
        <authorList>
            <person name="Binneck E."/>
            <person name="Lastra C.C.L."/>
            <person name="Sosa-Gomez D.R."/>
        </authorList>
    </citation>
    <scope>NUCLEOTIDE SEQUENCE</scope>
    <source>
        <strain evidence="4">Cep018-CH2</strain>
    </source>
</reference>
<dbReference type="STRING" id="1081105.A0A167CMW9"/>
<dbReference type="EMBL" id="SBHS01000013">
    <property type="protein sequence ID" value="TWU74121.1"/>
    <property type="molecule type" value="Genomic_DNA"/>
</dbReference>
<dbReference type="AlphaFoldDB" id="A0A167CMW9"/>
<name>A0A167CMW9_METRR</name>
<evidence type="ECO:0000313" key="5">
    <source>
        <dbReference type="Proteomes" id="UP000243498"/>
    </source>
</evidence>
<dbReference type="Proteomes" id="UP000317257">
    <property type="component" value="Unassembled WGS sequence"/>
</dbReference>
<feature type="region of interest" description="Disordered" evidence="2">
    <location>
        <begin position="107"/>
        <end position="227"/>
    </location>
</feature>
<feature type="compositionally biased region" description="Polar residues" evidence="2">
    <location>
        <begin position="175"/>
        <end position="194"/>
    </location>
</feature>
<keyword evidence="5" id="KW-1185">Reference proteome</keyword>
<evidence type="ECO:0000313" key="3">
    <source>
        <dbReference type="EMBL" id="OAA41372.1"/>
    </source>
</evidence>
<evidence type="ECO:0000256" key="1">
    <source>
        <dbReference type="SAM" id="Coils"/>
    </source>
</evidence>
<comment type="caution">
    <text evidence="3">The sequence shown here is derived from an EMBL/GenBank/DDBJ whole genome shotgun (WGS) entry which is preliminary data.</text>
</comment>
<evidence type="ECO:0000313" key="6">
    <source>
        <dbReference type="Proteomes" id="UP000317257"/>
    </source>
</evidence>
<feature type="coiled-coil region" evidence="1">
    <location>
        <begin position="48"/>
        <end position="82"/>
    </location>
</feature>
<feature type="compositionally biased region" description="Basic and acidic residues" evidence="2">
    <location>
        <begin position="162"/>
        <end position="172"/>
    </location>
</feature>